<proteinExistence type="predicted"/>
<keyword evidence="1" id="KW-1133">Transmembrane helix</keyword>
<keyword evidence="1" id="KW-0812">Transmembrane</keyword>
<protein>
    <submittedName>
        <fullName evidence="2">Uncharacterized protein</fullName>
    </submittedName>
</protein>
<evidence type="ECO:0000313" key="2">
    <source>
        <dbReference type="EMBL" id="BDB97900.1"/>
    </source>
</evidence>
<dbReference type="Proteomes" id="UP001319921">
    <property type="component" value="Chromosome"/>
</dbReference>
<name>A0AAQ4CQ19_9CREN</name>
<keyword evidence="1" id="KW-0472">Membrane</keyword>
<accession>A0AAQ4CQ19</accession>
<evidence type="ECO:0000313" key="3">
    <source>
        <dbReference type="Proteomes" id="UP001319921"/>
    </source>
</evidence>
<dbReference type="GeneID" id="68865659"/>
<feature type="transmembrane region" description="Helical" evidence="1">
    <location>
        <begin position="34"/>
        <end position="56"/>
    </location>
</feature>
<evidence type="ECO:0000256" key="1">
    <source>
        <dbReference type="SAM" id="Phobius"/>
    </source>
</evidence>
<sequence>MSSCSFGVVQEPQSQCSGSNCFLPKVVIYCTPWYVQYAPEIALAIFLASLGISMYFSPKFRKAVIHFLWKLVD</sequence>
<keyword evidence="3" id="KW-1185">Reference proteome</keyword>
<dbReference type="AlphaFoldDB" id="A0AAQ4CQ19"/>
<organism evidence="2 3">
    <name type="scientific">Saccharolobus caldissimus</name>
    <dbReference type="NCBI Taxonomy" id="1702097"/>
    <lineage>
        <taxon>Archaea</taxon>
        <taxon>Thermoproteota</taxon>
        <taxon>Thermoprotei</taxon>
        <taxon>Sulfolobales</taxon>
        <taxon>Sulfolobaceae</taxon>
        <taxon>Saccharolobus</taxon>
    </lineage>
</organism>
<dbReference type="EMBL" id="AP025226">
    <property type="protein sequence ID" value="BDB97900.1"/>
    <property type="molecule type" value="Genomic_DNA"/>
</dbReference>
<dbReference type="KEGG" id="scas:SACC_09170"/>
<gene>
    <name evidence="2" type="ORF">SACC_09170</name>
</gene>
<reference evidence="2 3" key="1">
    <citation type="journal article" date="2022" name="Microbiol. Resour. Announc.">
        <title>Complete Genome Sequence of the Hyperthermophilic and Acidophilic Archaeon Saccharolobus caldissimus Strain HS-3T.</title>
        <authorList>
            <person name="Sakai H.D."/>
            <person name="Kurosawa N."/>
        </authorList>
    </citation>
    <scope>NUCLEOTIDE SEQUENCE [LARGE SCALE GENOMIC DNA]</scope>
    <source>
        <strain evidence="2 3">JCM32116</strain>
    </source>
</reference>
<dbReference type="RefSeq" id="WP_229571861.1">
    <property type="nucleotide sequence ID" value="NZ_AP025226.1"/>
</dbReference>